<keyword evidence="5 11" id="KW-0378">Hydrolase</keyword>
<evidence type="ECO:0000256" key="11">
    <source>
        <dbReference type="HAMAP-Rule" id="MF_00983"/>
    </source>
</evidence>
<evidence type="ECO:0000256" key="6">
    <source>
        <dbReference type="ARBA" id="ARBA00022806"/>
    </source>
</evidence>
<comment type="catalytic activity">
    <reaction evidence="11">
        <text>ATP + H2O = ADP + phosphate + H(+)</text>
        <dbReference type="Rhea" id="RHEA:13065"/>
        <dbReference type="ChEBI" id="CHEBI:15377"/>
        <dbReference type="ChEBI" id="CHEBI:15378"/>
        <dbReference type="ChEBI" id="CHEBI:30616"/>
        <dbReference type="ChEBI" id="CHEBI:43474"/>
        <dbReference type="ChEBI" id="CHEBI:456216"/>
        <dbReference type="EC" id="5.6.2.4"/>
    </reaction>
</comment>
<keyword evidence="9 11" id="KW-0238">DNA-binding</keyword>
<dbReference type="CDD" id="cd18804">
    <property type="entry name" value="SF2_C_priA"/>
    <property type="match status" value="1"/>
</dbReference>
<evidence type="ECO:0000256" key="1">
    <source>
        <dbReference type="ARBA" id="ARBA00022515"/>
    </source>
</evidence>
<dbReference type="InterPro" id="IPR001650">
    <property type="entry name" value="Helicase_C-like"/>
</dbReference>
<comment type="function">
    <text evidence="11">Initiates the restart of stalled replication forks, which reloads the replicative helicase on sites other than the origin of replication. Recognizes and binds to abandoned replication forks and remodels them to uncover a helicase loading site. Promotes assembly of the primosome at these replication forks.</text>
</comment>
<dbReference type="PROSITE" id="PS51192">
    <property type="entry name" value="HELICASE_ATP_BIND_1"/>
    <property type="match status" value="1"/>
</dbReference>
<dbReference type="InterPro" id="IPR027417">
    <property type="entry name" value="P-loop_NTPase"/>
</dbReference>
<keyword evidence="3 11" id="KW-0479">Metal-binding</keyword>
<dbReference type="PROSITE" id="PS51194">
    <property type="entry name" value="HELICASE_CTER"/>
    <property type="match status" value="1"/>
</dbReference>
<dbReference type="InterPro" id="IPR014001">
    <property type="entry name" value="Helicase_ATP-bd"/>
</dbReference>
<dbReference type="Pfam" id="PF18074">
    <property type="entry name" value="PriA_C"/>
    <property type="match status" value="1"/>
</dbReference>
<dbReference type="SUPFAM" id="SSF52540">
    <property type="entry name" value="P-loop containing nucleoside triphosphate hydrolases"/>
    <property type="match status" value="1"/>
</dbReference>
<dbReference type="Pfam" id="PF00271">
    <property type="entry name" value="Helicase_C"/>
    <property type="match status" value="1"/>
</dbReference>
<comment type="subunit">
    <text evidence="11">Component of the replication restart primosome.</text>
</comment>
<dbReference type="PANTHER" id="PTHR30580:SF0">
    <property type="entry name" value="PRIMOSOMAL PROTEIN N"/>
    <property type="match status" value="1"/>
</dbReference>
<keyword evidence="1 11" id="KW-0639">Primosome</keyword>
<proteinExistence type="inferred from homology"/>
<feature type="binding site" evidence="11">
    <location>
        <position position="493"/>
    </location>
    <ligand>
        <name>Zn(2+)</name>
        <dbReference type="ChEBI" id="CHEBI:29105"/>
        <label>1</label>
    </ligand>
</feature>
<dbReference type="Gene3D" id="3.40.50.300">
    <property type="entry name" value="P-loop containing nucleotide triphosphate hydrolases"/>
    <property type="match status" value="2"/>
</dbReference>
<dbReference type="SMART" id="SM00487">
    <property type="entry name" value="DEXDc"/>
    <property type="match status" value="1"/>
</dbReference>
<feature type="binding site" evidence="11">
    <location>
        <position position="480"/>
    </location>
    <ligand>
        <name>Zn(2+)</name>
        <dbReference type="ChEBI" id="CHEBI:29105"/>
        <label>2</label>
    </ligand>
</feature>
<comment type="cofactor">
    <cofactor evidence="11">
        <name>Zn(2+)</name>
        <dbReference type="ChEBI" id="CHEBI:29105"/>
    </cofactor>
    <text evidence="11">Binds 2 zinc ions per subunit.</text>
</comment>
<evidence type="ECO:0000256" key="2">
    <source>
        <dbReference type="ARBA" id="ARBA00022705"/>
    </source>
</evidence>
<organism evidence="14 15">
    <name type="scientific">Alkalimarinus alittae</name>
    <dbReference type="NCBI Taxonomy" id="2961619"/>
    <lineage>
        <taxon>Bacteria</taxon>
        <taxon>Pseudomonadati</taxon>
        <taxon>Pseudomonadota</taxon>
        <taxon>Gammaproteobacteria</taxon>
        <taxon>Alteromonadales</taxon>
        <taxon>Alteromonadaceae</taxon>
        <taxon>Alkalimarinus</taxon>
    </lineage>
</organism>
<comment type="catalytic activity">
    <reaction evidence="11">
        <text>Couples ATP hydrolysis with the unwinding of duplex DNA by translocating in the 3'-5' direction.</text>
        <dbReference type="EC" id="5.6.2.4"/>
    </reaction>
</comment>
<evidence type="ECO:0000256" key="3">
    <source>
        <dbReference type="ARBA" id="ARBA00022723"/>
    </source>
</evidence>
<keyword evidence="4 11" id="KW-0547">Nucleotide-binding</keyword>
<dbReference type="PANTHER" id="PTHR30580">
    <property type="entry name" value="PRIMOSOMAL PROTEIN N"/>
    <property type="match status" value="1"/>
</dbReference>
<keyword evidence="10 11" id="KW-0413">Isomerase</keyword>
<feature type="binding site" evidence="11">
    <location>
        <position position="450"/>
    </location>
    <ligand>
        <name>Zn(2+)</name>
        <dbReference type="ChEBI" id="CHEBI:29105"/>
        <label>1</label>
    </ligand>
</feature>
<feature type="binding site" evidence="11">
    <location>
        <position position="462"/>
    </location>
    <ligand>
        <name>Zn(2+)</name>
        <dbReference type="ChEBI" id="CHEBI:29105"/>
        <label>2</label>
    </ligand>
</feature>
<dbReference type="InterPro" id="IPR011545">
    <property type="entry name" value="DEAD/DEAH_box_helicase_dom"/>
</dbReference>
<dbReference type="NCBIfam" id="TIGR00595">
    <property type="entry name" value="priA"/>
    <property type="match status" value="1"/>
</dbReference>
<dbReference type="InterPro" id="IPR005259">
    <property type="entry name" value="PriA"/>
</dbReference>
<evidence type="ECO:0000313" key="14">
    <source>
        <dbReference type="EMBL" id="UZE95734.1"/>
    </source>
</evidence>
<dbReference type="InterPro" id="IPR040498">
    <property type="entry name" value="PriA_CRR"/>
</dbReference>
<protein>
    <recommendedName>
        <fullName evidence="11">Replication restart protein PriA</fullName>
    </recommendedName>
    <alternativeName>
        <fullName evidence="11">ATP-dependent DNA helicase PriA</fullName>
        <ecNumber evidence="11">5.6.2.4</ecNumber>
    </alternativeName>
    <alternativeName>
        <fullName evidence="11">DNA 3'-5' helicase PriA</fullName>
    </alternativeName>
</protein>
<feature type="binding site" evidence="11">
    <location>
        <position position="459"/>
    </location>
    <ligand>
        <name>Zn(2+)</name>
        <dbReference type="ChEBI" id="CHEBI:29105"/>
        <label>2</label>
    </ligand>
</feature>
<dbReference type="Gene3D" id="3.40.1440.60">
    <property type="entry name" value="PriA, 3(prime) DNA-binding domain"/>
    <property type="match status" value="1"/>
</dbReference>
<evidence type="ECO:0000313" key="15">
    <source>
        <dbReference type="Proteomes" id="UP001163739"/>
    </source>
</evidence>
<dbReference type="InterPro" id="IPR041222">
    <property type="entry name" value="PriA_3primeBD"/>
</dbReference>
<dbReference type="HAMAP" id="MF_00983">
    <property type="entry name" value="PriA"/>
    <property type="match status" value="1"/>
</dbReference>
<dbReference type="EMBL" id="CP100390">
    <property type="protein sequence ID" value="UZE95734.1"/>
    <property type="molecule type" value="Genomic_DNA"/>
</dbReference>
<dbReference type="CDD" id="cd17929">
    <property type="entry name" value="DEXHc_priA"/>
    <property type="match status" value="1"/>
</dbReference>
<dbReference type="InterPro" id="IPR042115">
    <property type="entry name" value="PriA_3primeBD_sf"/>
</dbReference>
<feature type="domain" description="Helicase ATP-binding" evidence="12">
    <location>
        <begin position="225"/>
        <end position="391"/>
    </location>
</feature>
<evidence type="ECO:0000256" key="10">
    <source>
        <dbReference type="ARBA" id="ARBA00023235"/>
    </source>
</evidence>
<dbReference type="NCBIfam" id="NF004067">
    <property type="entry name" value="PRK05580.1-4"/>
    <property type="match status" value="1"/>
</dbReference>
<dbReference type="NCBIfam" id="NF004065">
    <property type="entry name" value="PRK05580.1-1"/>
    <property type="match status" value="1"/>
</dbReference>
<sequence>MPSISPTANSITILAVALPIPLYRTFDYLPPLEINVATLEPGQRVAVQFGRRALTGIIIEIKDHSDFPIKKLKPVKQLLDQQPILSPSILSMAKWASQYYCHPIGEVLFAILPPILKQGQPINIAGTQRWSINKDHIEPAENAIKPNAKKQLQLYRALENAPNGLLEETIKLLGFTSTQLKSLFNKALIVSEELDALTAAATEYQASAPPLPLSEDQTVAVKQLASDIGNFQCTLLQGVTGSGKTEVYMNLVDQVISAGRQAIILVPEISLTPQTLARFQRHFKCPIGTLHSGLNQNERLTSWELARQGAAKIIIGTRSAIFTPMKNLGCIIVDEEHDNSFKQQEGFRYSARDLAVTRGHKEKCPVVLGSATPSLESINNVLNGKYKKIALPSRAGGASFPDIELLDIKSRPLEGGLSRPLIDTIKQHLDNQHQVIVYLNRRGFAPAITCEDCGWLADCRHCDARMTLHKHPAHLRCHHCDYSAAIPSQCPDCQSTNIKTLGAGTEKAEETLEAIFPETPIIRVDRDSTRKKNAMKDLVEEVNKGNPCILVGTQMLAKGHDFANVTLVAVVDADGGLFSADFRALEKTAQLLIQVAGRSGRGSSKGQVVIQTSHGDHPILQQIARGNYPQIADELIDERQSAALPPFSYMSLLKAEAPHINNAIGLLEKTKKMVADMALDPQQTVELLGPIPASMSRKAGVHRAHLLLSSENRVALQRITQHICHWLNDNRWGKTRWMIDVDPIEIN</sequence>
<keyword evidence="2 11" id="KW-0235">DNA replication</keyword>
<evidence type="ECO:0000259" key="13">
    <source>
        <dbReference type="PROSITE" id="PS51194"/>
    </source>
</evidence>
<dbReference type="InterPro" id="IPR041236">
    <property type="entry name" value="PriA_C"/>
</dbReference>
<dbReference type="GO" id="GO:0016787">
    <property type="term" value="F:hydrolase activity"/>
    <property type="evidence" value="ECO:0007669"/>
    <property type="project" value="UniProtKB-KW"/>
</dbReference>
<evidence type="ECO:0000256" key="4">
    <source>
        <dbReference type="ARBA" id="ARBA00022741"/>
    </source>
</evidence>
<evidence type="ECO:0000256" key="7">
    <source>
        <dbReference type="ARBA" id="ARBA00022833"/>
    </source>
</evidence>
<dbReference type="Proteomes" id="UP001163739">
    <property type="component" value="Chromosome"/>
</dbReference>
<reference evidence="14" key="1">
    <citation type="submission" date="2022-06" db="EMBL/GenBank/DDBJ databases">
        <title>Alkalimarinus sp. nov., isolated from gut of a Alitta virens.</title>
        <authorList>
            <person name="Yang A.I."/>
            <person name="Shin N.-R."/>
        </authorList>
    </citation>
    <scope>NUCLEOTIDE SEQUENCE</scope>
    <source>
        <strain evidence="14">A2M4</strain>
    </source>
</reference>
<evidence type="ECO:0000256" key="5">
    <source>
        <dbReference type="ARBA" id="ARBA00022801"/>
    </source>
</evidence>
<feature type="binding site" evidence="11">
    <location>
        <position position="453"/>
    </location>
    <ligand>
        <name>Zn(2+)</name>
        <dbReference type="ChEBI" id="CHEBI:29105"/>
        <label>1</label>
    </ligand>
</feature>
<evidence type="ECO:0000259" key="12">
    <source>
        <dbReference type="PROSITE" id="PS51192"/>
    </source>
</evidence>
<keyword evidence="7 11" id="KW-0862">Zinc</keyword>
<dbReference type="SMART" id="SM00490">
    <property type="entry name" value="HELICc"/>
    <property type="match status" value="1"/>
</dbReference>
<accession>A0ABY6N154</accession>
<evidence type="ECO:0000256" key="8">
    <source>
        <dbReference type="ARBA" id="ARBA00022840"/>
    </source>
</evidence>
<feature type="binding site" evidence="11">
    <location>
        <position position="477"/>
    </location>
    <ligand>
        <name>Zn(2+)</name>
        <dbReference type="ChEBI" id="CHEBI:29105"/>
        <label>2</label>
    </ligand>
</feature>
<keyword evidence="8 11" id="KW-0067">ATP-binding</keyword>
<keyword evidence="15" id="KW-1185">Reference proteome</keyword>
<name>A0ABY6N154_9ALTE</name>
<feature type="domain" description="Helicase C-terminal" evidence="13">
    <location>
        <begin position="485"/>
        <end position="647"/>
    </location>
</feature>
<dbReference type="Pfam" id="PF18319">
    <property type="entry name" value="Zn_ribbon_PriA"/>
    <property type="match status" value="1"/>
</dbReference>
<dbReference type="Pfam" id="PF17764">
    <property type="entry name" value="PriA_3primeBD"/>
    <property type="match status" value="1"/>
</dbReference>
<comment type="similarity">
    <text evidence="11">Belongs to the helicase family. PriA subfamily.</text>
</comment>
<feature type="binding site" evidence="11">
    <location>
        <position position="490"/>
    </location>
    <ligand>
        <name>Zn(2+)</name>
        <dbReference type="ChEBI" id="CHEBI:29105"/>
        <label>1</label>
    </ligand>
</feature>
<dbReference type="Pfam" id="PF00270">
    <property type="entry name" value="DEAD"/>
    <property type="match status" value="1"/>
</dbReference>
<gene>
    <name evidence="11" type="primary">priA</name>
    <name evidence="14" type="ORF">NKI27_16985</name>
</gene>
<keyword evidence="6 11" id="KW-0347">Helicase</keyword>
<dbReference type="EC" id="5.6.2.4" evidence="11"/>
<evidence type="ECO:0000256" key="9">
    <source>
        <dbReference type="ARBA" id="ARBA00023125"/>
    </source>
</evidence>
<dbReference type="RefSeq" id="WP_265047224.1">
    <property type="nucleotide sequence ID" value="NZ_CP100390.1"/>
</dbReference>